<dbReference type="Pfam" id="PF22657">
    <property type="entry name" value="SSB_1"/>
    <property type="match status" value="1"/>
</dbReference>
<keyword evidence="3" id="KW-1185">Reference proteome</keyword>
<name>A0ABV9GUZ7_9BURK</name>
<dbReference type="HAMAP" id="MF_00720">
    <property type="entry name" value="PriB"/>
    <property type="match status" value="1"/>
</dbReference>
<evidence type="ECO:0000256" key="1">
    <source>
        <dbReference type="HAMAP-Rule" id="MF_00720"/>
    </source>
</evidence>
<dbReference type="PIRSF" id="PIRSF003135">
    <property type="entry name" value="Primosomal_n"/>
    <property type="match status" value="1"/>
</dbReference>
<dbReference type="InterPro" id="IPR012340">
    <property type="entry name" value="NA-bd_OB-fold"/>
</dbReference>
<dbReference type="RefSeq" id="WP_377723441.1">
    <property type="nucleotide sequence ID" value="NZ_JBHSEW010000001.1"/>
</dbReference>
<evidence type="ECO:0000313" key="2">
    <source>
        <dbReference type="EMBL" id="MFC4620959.1"/>
    </source>
</evidence>
<dbReference type="InterPro" id="IPR023646">
    <property type="entry name" value="Prisomal_replication_PriB"/>
</dbReference>
<dbReference type="Proteomes" id="UP001595967">
    <property type="component" value="Unassembled WGS sequence"/>
</dbReference>
<dbReference type="Gene3D" id="2.40.50.140">
    <property type="entry name" value="Nucleic acid-binding proteins"/>
    <property type="match status" value="1"/>
</dbReference>
<comment type="caution">
    <text evidence="2">The sequence shown here is derived from an EMBL/GenBank/DDBJ whole genome shotgun (WGS) entry which is preliminary data.</text>
</comment>
<sequence length="96" mass="10685">MENRLVLSACITERAPMRFTPAGVPALDLRLLHQSQQMEAGSTRTVQASIKAIAFGALAEKLARQAPESCWRFRGFLASPRNSKSVVFHIQDMQQD</sequence>
<keyword evidence="1" id="KW-0238">DNA-binding</keyword>
<evidence type="ECO:0000313" key="3">
    <source>
        <dbReference type="Proteomes" id="UP001595967"/>
    </source>
</evidence>
<protein>
    <recommendedName>
        <fullName evidence="1">Replication restart protein PriB</fullName>
    </recommendedName>
</protein>
<accession>A0ABV9GUZ7</accession>
<dbReference type="EMBL" id="JBHSEW010000001">
    <property type="protein sequence ID" value="MFC4620959.1"/>
    <property type="molecule type" value="Genomic_DNA"/>
</dbReference>
<dbReference type="SUPFAM" id="SSF50249">
    <property type="entry name" value="Nucleic acid-binding proteins"/>
    <property type="match status" value="1"/>
</dbReference>
<organism evidence="2 3">
    <name type="scientific">Comamonas nitrativorans</name>
    <dbReference type="NCBI Taxonomy" id="108437"/>
    <lineage>
        <taxon>Bacteria</taxon>
        <taxon>Pseudomonadati</taxon>
        <taxon>Pseudomonadota</taxon>
        <taxon>Betaproteobacteria</taxon>
        <taxon>Burkholderiales</taxon>
        <taxon>Comamonadaceae</taxon>
        <taxon>Comamonas</taxon>
    </lineage>
</organism>
<keyword evidence="1" id="KW-0639">Primosome</keyword>
<proteinExistence type="inferred from homology"/>
<comment type="subunit">
    <text evidence="1">Homodimer. Interacts with PriA and DnaT. Component of the replication restart primosome. Primosome assembly occurs via a 'hand-off' mechanism. PriA binds to replication forks, subsequently PriB then DnaT bind; DnaT then displaces ssDNA to generate the helicase loading substrate.</text>
</comment>
<comment type="similarity">
    <text evidence="1">Belongs to the PriB family.</text>
</comment>
<gene>
    <name evidence="1 2" type="primary">priB</name>
    <name evidence="2" type="ORF">ACFO3A_01830</name>
</gene>
<dbReference type="NCBIfam" id="TIGR04418">
    <property type="entry name" value="PriB_gamma"/>
    <property type="match status" value="1"/>
</dbReference>
<keyword evidence="1" id="KW-0235">DNA replication</keyword>
<comment type="function">
    <text evidence="1">Involved in the restart of stalled replication forks, which reloads the replicative helicase on sites other than the origin of replication; the PriA-PriB pathway is the major replication restart pathway. During primosome assembly it facilitates complex formation between PriA and DnaT on DNA; stabilizes PriA on DNA. Stimulates the DNA unwinding activity of PriA helicase.</text>
</comment>
<reference evidence="3" key="1">
    <citation type="journal article" date="2019" name="Int. J. Syst. Evol. Microbiol.">
        <title>The Global Catalogue of Microorganisms (GCM) 10K type strain sequencing project: providing services to taxonomists for standard genome sequencing and annotation.</title>
        <authorList>
            <consortium name="The Broad Institute Genomics Platform"/>
            <consortium name="The Broad Institute Genome Sequencing Center for Infectious Disease"/>
            <person name="Wu L."/>
            <person name="Ma J."/>
        </authorList>
    </citation>
    <scope>NUCLEOTIDE SEQUENCE [LARGE SCALE GENOMIC DNA]</scope>
    <source>
        <strain evidence="3">JCM 11650</strain>
    </source>
</reference>